<dbReference type="KEGG" id="aqu:100633201"/>
<organism evidence="1">
    <name type="scientific">Amphimedon queenslandica</name>
    <name type="common">Sponge</name>
    <dbReference type="NCBI Taxonomy" id="400682"/>
    <lineage>
        <taxon>Eukaryota</taxon>
        <taxon>Metazoa</taxon>
        <taxon>Porifera</taxon>
        <taxon>Demospongiae</taxon>
        <taxon>Heteroscleromorpha</taxon>
        <taxon>Haplosclerida</taxon>
        <taxon>Niphatidae</taxon>
        <taxon>Amphimedon</taxon>
    </lineage>
</organism>
<evidence type="ECO:0000313" key="2">
    <source>
        <dbReference type="Proteomes" id="UP000007879"/>
    </source>
</evidence>
<dbReference type="PANTHER" id="PTHR13192">
    <property type="entry name" value="MY011 PROTEIN"/>
    <property type="match status" value="1"/>
</dbReference>
<dbReference type="Proteomes" id="UP000007879">
    <property type="component" value="Unassembled WGS sequence"/>
</dbReference>
<dbReference type="Pfam" id="PF10229">
    <property type="entry name" value="MMADHC"/>
    <property type="match status" value="1"/>
</dbReference>
<evidence type="ECO:0008006" key="3">
    <source>
        <dbReference type="Google" id="ProtNLM"/>
    </source>
</evidence>
<dbReference type="InterPro" id="IPR019362">
    <property type="entry name" value="MMADHC"/>
</dbReference>
<gene>
    <name evidence="1" type="primary">100633201</name>
</gene>
<dbReference type="InParanoid" id="A0A1X7VQU6"/>
<dbReference type="OrthoDB" id="10263782at2759"/>
<dbReference type="EnsemblMetazoa" id="XM_003383102.3">
    <property type="protein sequence ID" value="XP_003383150.1"/>
    <property type="gene ID" value="LOC100633201"/>
</dbReference>
<dbReference type="eggNOG" id="KOG3994">
    <property type="taxonomic scope" value="Eukaryota"/>
</dbReference>
<accession>A0A1X7VQU6</accession>
<dbReference type="PANTHER" id="PTHR13192:SF3">
    <property type="entry name" value="COBALAMIN TRAFFICKING PROTEIN CBLD"/>
    <property type="match status" value="1"/>
</dbReference>
<evidence type="ECO:0000313" key="1">
    <source>
        <dbReference type="EnsemblMetazoa" id="Aqu2.1.42205_001"/>
    </source>
</evidence>
<dbReference type="GO" id="GO:0005739">
    <property type="term" value="C:mitochondrion"/>
    <property type="evidence" value="ECO:0007669"/>
    <property type="project" value="TreeGrafter"/>
</dbReference>
<name>A0A1X7VQU6_AMPQE</name>
<reference evidence="2" key="1">
    <citation type="journal article" date="2010" name="Nature">
        <title>The Amphimedon queenslandica genome and the evolution of animal complexity.</title>
        <authorList>
            <person name="Srivastava M."/>
            <person name="Simakov O."/>
            <person name="Chapman J."/>
            <person name="Fahey B."/>
            <person name="Gauthier M.E."/>
            <person name="Mitros T."/>
            <person name="Richards G.S."/>
            <person name="Conaco C."/>
            <person name="Dacre M."/>
            <person name="Hellsten U."/>
            <person name="Larroux C."/>
            <person name="Putnam N.H."/>
            <person name="Stanke M."/>
            <person name="Adamska M."/>
            <person name="Darling A."/>
            <person name="Degnan S.M."/>
            <person name="Oakley T.H."/>
            <person name="Plachetzki D.C."/>
            <person name="Zhai Y."/>
            <person name="Adamski M."/>
            <person name="Calcino A."/>
            <person name="Cummins S.F."/>
            <person name="Goodstein D.M."/>
            <person name="Harris C."/>
            <person name="Jackson D.J."/>
            <person name="Leys S.P."/>
            <person name="Shu S."/>
            <person name="Woodcroft B.J."/>
            <person name="Vervoort M."/>
            <person name="Kosik K.S."/>
            <person name="Manning G."/>
            <person name="Degnan B.M."/>
            <person name="Rokhsar D.S."/>
        </authorList>
    </citation>
    <scope>NUCLEOTIDE SEQUENCE [LARGE SCALE GENOMIC DNA]</scope>
</reference>
<protein>
    <recommendedName>
        <fullName evidence="3">Methylmalonic aciduria and homocystinuria type D protein, mitochondrial</fullName>
    </recommendedName>
</protein>
<proteinExistence type="predicted"/>
<dbReference type="EnsemblMetazoa" id="Aqu2.1.42205_001">
    <property type="protein sequence ID" value="Aqu2.1.42205_001"/>
    <property type="gene ID" value="Aqu2.1.42205"/>
</dbReference>
<keyword evidence="2" id="KW-1185">Reference proteome</keyword>
<sequence>MSKITGASRVVAYLPSLRTFLHRLRATTKTPSRLAPTLLTETPAFVVPTLNTAAQGRMGRIQAHQVSDALEEDEAMARLGLQPGLILPGATGLVIEETEKDEGLAEDEEADSSVRETSTSLVSSENVECCLQECPSFLHDELMLLFPDVSLSVGELRILTLCERTHHDMTGWSHLIEEEREDLLGHFIDSAKEICSRLISEGYWADFIDPSSGRAFYGPYTPHTFYETDERFRYLGFDILDLGCCKCITHPSWGSHTFVGTIFTSAPVNAPPLELILKL</sequence>
<dbReference type="GO" id="GO:0009235">
    <property type="term" value="P:cobalamin metabolic process"/>
    <property type="evidence" value="ECO:0007669"/>
    <property type="project" value="InterPro"/>
</dbReference>
<dbReference type="STRING" id="400682.A0A1X7VQU6"/>
<dbReference type="AlphaFoldDB" id="A0A1X7VQU6"/>
<reference evidence="1" key="2">
    <citation type="submission" date="2017-05" db="UniProtKB">
        <authorList>
            <consortium name="EnsemblMetazoa"/>
        </authorList>
    </citation>
    <scope>IDENTIFICATION</scope>
</reference>